<dbReference type="CDD" id="cd00408">
    <property type="entry name" value="DHDPS-like"/>
    <property type="match status" value="1"/>
</dbReference>
<dbReference type="SMART" id="SM01130">
    <property type="entry name" value="DHDPS"/>
    <property type="match status" value="1"/>
</dbReference>
<feature type="active site" description="Schiff-base intermediate with substrate" evidence="4">
    <location>
        <position position="163"/>
    </location>
</feature>
<dbReference type="PANTHER" id="PTHR12128:SF66">
    <property type="entry name" value="4-HYDROXY-2-OXOGLUTARATE ALDOLASE, MITOCHONDRIAL"/>
    <property type="match status" value="1"/>
</dbReference>
<name>A0A917C111_9HYPH</name>
<accession>A0A917C111</accession>
<comment type="similarity">
    <text evidence="1 3">Belongs to the DapA family.</text>
</comment>
<dbReference type="GO" id="GO:0005829">
    <property type="term" value="C:cytosol"/>
    <property type="evidence" value="ECO:0007669"/>
    <property type="project" value="TreeGrafter"/>
</dbReference>
<keyword evidence="2 3" id="KW-0456">Lyase</keyword>
<sequence length="297" mass="31138">MPTQFKGLSAFPITPADPKGRVDTAAVEKLVGRLAAAKVDSIGLLGSTGTYAYLSRAERRRALDAALPVAGDVPVLVGVGALRTDEAVKLAQDAKAAGAAAGLLAAVSYTPLTEDEVYEHFVTVQRESGLPLCIYDNPGTTHFRFTPELVRRLSRHEGIVGVKSPSPEAPGGTAHLAALRAVVPEGFPLGYSGDWNVTEVLIAGGDAWFSVMGGLFPHTALALTRAAQGGDATEARALNARLEPLWALFRELSSLRVMYAAAGILGLTQAEPPRPILPLGESARARVAETLKALNLS</sequence>
<comment type="caution">
    <text evidence="6">The sequence shown here is derived from an EMBL/GenBank/DDBJ whole genome shotgun (WGS) entry which is preliminary data.</text>
</comment>
<dbReference type="GO" id="GO:0008840">
    <property type="term" value="F:4-hydroxy-tetrahydrodipicolinate synthase activity"/>
    <property type="evidence" value="ECO:0007669"/>
    <property type="project" value="TreeGrafter"/>
</dbReference>
<dbReference type="EMBL" id="BMCT01000003">
    <property type="protein sequence ID" value="GGF67114.1"/>
    <property type="molecule type" value="Genomic_DNA"/>
</dbReference>
<protein>
    <submittedName>
        <fullName evidence="6">Dihydrodipicolinate synthase family protein</fullName>
    </submittedName>
</protein>
<dbReference type="SUPFAM" id="SSF51569">
    <property type="entry name" value="Aldolase"/>
    <property type="match status" value="1"/>
</dbReference>
<feature type="active site" description="Proton donor/acceptor" evidence="4">
    <location>
        <position position="135"/>
    </location>
</feature>
<dbReference type="PANTHER" id="PTHR12128">
    <property type="entry name" value="DIHYDRODIPICOLINATE SYNTHASE"/>
    <property type="match status" value="1"/>
</dbReference>
<evidence type="ECO:0000256" key="4">
    <source>
        <dbReference type="PIRSR" id="PIRSR001365-1"/>
    </source>
</evidence>
<evidence type="ECO:0000256" key="3">
    <source>
        <dbReference type="PIRNR" id="PIRNR001365"/>
    </source>
</evidence>
<reference evidence="6" key="2">
    <citation type="submission" date="2020-09" db="EMBL/GenBank/DDBJ databases">
        <authorList>
            <person name="Sun Q."/>
            <person name="Sedlacek I."/>
        </authorList>
    </citation>
    <scope>NUCLEOTIDE SEQUENCE</scope>
    <source>
        <strain evidence="6">CCM 7897</strain>
    </source>
</reference>
<evidence type="ECO:0000256" key="1">
    <source>
        <dbReference type="ARBA" id="ARBA00007592"/>
    </source>
</evidence>
<evidence type="ECO:0000256" key="5">
    <source>
        <dbReference type="PIRSR" id="PIRSR001365-2"/>
    </source>
</evidence>
<organism evidence="6 7">
    <name type="scientific">Azorhizobium oxalatiphilum</name>
    <dbReference type="NCBI Taxonomy" id="980631"/>
    <lineage>
        <taxon>Bacteria</taxon>
        <taxon>Pseudomonadati</taxon>
        <taxon>Pseudomonadota</taxon>
        <taxon>Alphaproteobacteria</taxon>
        <taxon>Hyphomicrobiales</taxon>
        <taxon>Xanthobacteraceae</taxon>
        <taxon>Azorhizobium</taxon>
    </lineage>
</organism>
<proteinExistence type="inferred from homology"/>
<evidence type="ECO:0000313" key="6">
    <source>
        <dbReference type="EMBL" id="GGF67114.1"/>
    </source>
</evidence>
<gene>
    <name evidence="6" type="ORF">GCM10007301_28470</name>
</gene>
<dbReference type="InterPro" id="IPR002220">
    <property type="entry name" value="DapA-like"/>
</dbReference>
<dbReference type="Proteomes" id="UP000606044">
    <property type="component" value="Unassembled WGS sequence"/>
</dbReference>
<evidence type="ECO:0000313" key="7">
    <source>
        <dbReference type="Proteomes" id="UP000606044"/>
    </source>
</evidence>
<reference evidence="6" key="1">
    <citation type="journal article" date="2014" name="Int. J. Syst. Evol. Microbiol.">
        <title>Complete genome sequence of Corynebacterium casei LMG S-19264T (=DSM 44701T), isolated from a smear-ripened cheese.</title>
        <authorList>
            <consortium name="US DOE Joint Genome Institute (JGI-PGF)"/>
            <person name="Walter F."/>
            <person name="Albersmeier A."/>
            <person name="Kalinowski J."/>
            <person name="Ruckert C."/>
        </authorList>
    </citation>
    <scope>NUCLEOTIDE SEQUENCE</scope>
    <source>
        <strain evidence="6">CCM 7897</strain>
    </source>
</reference>
<feature type="binding site" evidence="5">
    <location>
        <position position="48"/>
    </location>
    <ligand>
        <name>pyruvate</name>
        <dbReference type="ChEBI" id="CHEBI:15361"/>
    </ligand>
</feature>
<dbReference type="PIRSF" id="PIRSF001365">
    <property type="entry name" value="DHDPS"/>
    <property type="match status" value="1"/>
</dbReference>
<keyword evidence="7" id="KW-1185">Reference proteome</keyword>
<dbReference type="PRINTS" id="PR00146">
    <property type="entry name" value="DHPICSNTHASE"/>
</dbReference>
<dbReference type="Gene3D" id="3.20.20.70">
    <property type="entry name" value="Aldolase class I"/>
    <property type="match status" value="1"/>
</dbReference>
<dbReference type="Pfam" id="PF00701">
    <property type="entry name" value="DHDPS"/>
    <property type="match status" value="1"/>
</dbReference>
<evidence type="ECO:0000256" key="2">
    <source>
        <dbReference type="ARBA" id="ARBA00023239"/>
    </source>
</evidence>
<dbReference type="AlphaFoldDB" id="A0A917C111"/>
<dbReference type="InterPro" id="IPR013785">
    <property type="entry name" value="Aldolase_TIM"/>
</dbReference>